<evidence type="ECO:0000313" key="4">
    <source>
        <dbReference type="EMBL" id="VFT96069.1"/>
    </source>
</evidence>
<dbReference type="Pfam" id="PF06522">
    <property type="entry name" value="B12D"/>
    <property type="match status" value="1"/>
</dbReference>
<keyword evidence="2" id="KW-1133">Transmembrane helix</keyword>
<dbReference type="Proteomes" id="UP000332933">
    <property type="component" value="Unassembled WGS sequence"/>
</dbReference>
<reference evidence="4 5" key="1">
    <citation type="submission" date="2019-03" db="EMBL/GenBank/DDBJ databases">
        <authorList>
            <person name="Gaulin E."/>
            <person name="Dumas B."/>
        </authorList>
    </citation>
    <scope>NUCLEOTIDE SEQUENCE [LARGE SCALE GENOMIC DNA]</scope>
    <source>
        <strain evidence="4">CBS 568.67</strain>
    </source>
</reference>
<evidence type="ECO:0000256" key="1">
    <source>
        <dbReference type="SAM" id="MobiDB-lite"/>
    </source>
</evidence>
<dbReference type="InterPro" id="IPR010530">
    <property type="entry name" value="B12D"/>
</dbReference>
<name>A0A485LDQ9_9STRA</name>
<organism evidence="4 5">
    <name type="scientific">Aphanomyces stellatus</name>
    <dbReference type="NCBI Taxonomy" id="120398"/>
    <lineage>
        <taxon>Eukaryota</taxon>
        <taxon>Sar</taxon>
        <taxon>Stramenopiles</taxon>
        <taxon>Oomycota</taxon>
        <taxon>Saprolegniomycetes</taxon>
        <taxon>Saprolegniales</taxon>
        <taxon>Verrucalvaceae</taxon>
        <taxon>Aphanomyces</taxon>
    </lineage>
</organism>
<dbReference type="EMBL" id="VJMH01006520">
    <property type="protein sequence ID" value="KAF0689083.1"/>
    <property type="molecule type" value="Genomic_DNA"/>
</dbReference>
<feature type="transmembrane region" description="Helical" evidence="2">
    <location>
        <begin position="26"/>
        <end position="48"/>
    </location>
</feature>
<keyword evidence="2" id="KW-0812">Transmembrane</keyword>
<reference evidence="3" key="2">
    <citation type="submission" date="2019-06" db="EMBL/GenBank/DDBJ databases">
        <title>Genomics analysis of Aphanomyces spp. identifies a new class of oomycete effector associated with host adaptation.</title>
        <authorList>
            <person name="Gaulin E."/>
        </authorList>
    </citation>
    <scope>NUCLEOTIDE SEQUENCE</scope>
    <source>
        <strain evidence="3">CBS 578.67</strain>
    </source>
</reference>
<protein>
    <submittedName>
        <fullName evidence="4">Aste57867_19355 protein</fullName>
    </submittedName>
</protein>
<accession>A0A485LDQ9</accession>
<feature type="region of interest" description="Disordered" evidence="1">
    <location>
        <begin position="82"/>
        <end position="112"/>
    </location>
</feature>
<gene>
    <name evidence="4" type="primary">Aste57867_19355</name>
    <name evidence="3" type="ORF">As57867_019291</name>
    <name evidence="4" type="ORF">ASTE57867_19355</name>
</gene>
<proteinExistence type="predicted"/>
<keyword evidence="5" id="KW-1185">Reference proteome</keyword>
<dbReference type="EMBL" id="CAADRA010006541">
    <property type="protein sequence ID" value="VFT96069.1"/>
    <property type="molecule type" value="Genomic_DNA"/>
</dbReference>
<evidence type="ECO:0000313" key="3">
    <source>
        <dbReference type="EMBL" id="KAF0689083.1"/>
    </source>
</evidence>
<keyword evidence="2" id="KW-0472">Membrane</keyword>
<sequence length="112" mass="12258">MTPFRRLSALARRASSSVWLSDPATYPLLATLATAGVLAGFSGGRYLLCCPDIRFNKAKRKTLYFGSEAEASAFSSHRPALARLSPNPINQDDSFKRREALPDAGVRVMTRP</sequence>
<evidence type="ECO:0000256" key="2">
    <source>
        <dbReference type="SAM" id="Phobius"/>
    </source>
</evidence>
<dbReference type="AlphaFoldDB" id="A0A485LDQ9"/>
<evidence type="ECO:0000313" key="5">
    <source>
        <dbReference type="Proteomes" id="UP000332933"/>
    </source>
</evidence>